<evidence type="ECO:0000313" key="2">
    <source>
        <dbReference type="EMBL" id="QIG79167.1"/>
    </source>
</evidence>
<keyword evidence="1" id="KW-1133">Transmembrane helix</keyword>
<proteinExistence type="predicted"/>
<dbReference type="RefSeq" id="WP_165326168.1">
    <property type="nucleotide sequence ID" value="NZ_CP049109.1"/>
</dbReference>
<protein>
    <submittedName>
        <fullName evidence="2">Uncharacterized protein</fullName>
    </submittedName>
</protein>
<dbReference type="KEGG" id="spzr:G5C33_04765"/>
<keyword evidence="3" id="KW-1185">Reference proteome</keyword>
<keyword evidence="1" id="KW-0812">Transmembrane</keyword>
<evidence type="ECO:0000256" key="1">
    <source>
        <dbReference type="SAM" id="Phobius"/>
    </source>
</evidence>
<organism evidence="2 3">
    <name type="scientific">Stakelama tenebrarum</name>
    <dbReference type="NCBI Taxonomy" id="2711215"/>
    <lineage>
        <taxon>Bacteria</taxon>
        <taxon>Pseudomonadati</taxon>
        <taxon>Pseudomonadota</taxon>
        <taxon>Alphaproteobacteria</taxon>
        <taxon>Sphingomonadales</taxon>
        <taxon>Sphingomonadaceae</taxon>
        <taxon>Stakelama</taxon>
    </lineage>
</organism>
<dbReference type="AlphaFoldDB" id="A0A6G6Y2Y3"/>
<keyword evidence="1" id="KW-0472">Membrane</keyword>
<reference evidence="2 3" key="1">
    <citation type="submission" date="2020-02" db="EMBL/GenBank/DDBJ databases">
        <authorList>
            <person name="Zheng R.K."/>
            <person name="Sun C.M."/>
        </authorList>
    </citation>
    <scope>NUCLEOTIDE SEQUENCE [LARGE SCALE GENOMIC DNA]</scope>
    <source>
        <strain evidence="3">zrk23</strain>
    </source>
</reference>
<accession>A0A6G6Y2Y3</accession>
<gene>
    <name evidence="2" type="ORF">G5C33_04765</name>
</gene>
<sequence length="109" mass="11659">MSGIGASTAAASAGVAAQKIERAILARFEDAEAFSGRKAILFEPQGRQEARIFARLRKARAIRDTGAGRHYFDRETYQNHLADRRRGGMLVAGAFIALAVIGVVVASAN</sequence>
<name>A0A6G6Y2Y3_9SPHN</name>
<dbReference type="Proteomes" id="UP000501568">
    <property type="component" value="Chromosome"/>
</dbReference>
<evidence type="ECO:0000313" key="3">
    <source>
        <dbReference type="Proteomes" id="UP000501568"/>
    </source>
</evidence>
<feature type="transmembrane region" description="Helical" evidence="1">
    <location>
        <begin position="88"/>
        <end position="108"/>
    </location>
</feature>
<dbReference type="EMBL" id="CP049109">
    <property type="protein sequence ID" value="QIG79167.1"/>
    <property type="molecule type" value="Genomic_DNA"/>
</dbReference>